<sequence>MVSTRMEGRVDNVENEMAGMKVEMATMKVDITTIKEMMRGMTETLAHIEGQNAPEIVPEGSHSVGNRDERREIPNEEGSGENRERRRPILEGAILIVNAIPGDEKLDAVAVCMEGKTLNWLQWLEVRKPVQRWSDFKTKLLRRFHQSQQGNGYEILMAHKQTSDVDEYRERFELLSAPLKEATEEMLIGFYQNGLKEEVRAELRMTQAQNLLDIMDMSQKIEERNEVVEKLREEKLKKALKPNPLPKWVTGSAKPNYPKTFTSTTTPITSNTSGPSNTTESKSSDDRKSSAASNTPSKKNYRRLTDEEIKRKRERGECFTCDDKWSPAHKCKNKRLNIIILSDLEEGEEDGEEFVFDPDETRKDKSVSTLMSLSLNSVVGITSGRTMKLMGKIRGKEVVIMIDSGATHNFISEELVKRMGLEIEKTKSYRVTLGDGYTVQQQGCCKGLEIEMQGLRVCENFYLFNLGDVDMILGVEWLESLGEVRVNWKQLTMKIKAETGVVCLARDPALARSLVSMKNLMRSVRKGGQGLLLELNELALQEEKEQEVDVRIKKVIDDNVEVCNPIEGLPPHRSRDYAIIIKEGEQPPNLRPYHYPHSQKAEIEKLVKEMLTAGYTDLEDWDKEVQLDEKLTRIKQQIITVTAATNGFSLRNGCLTHQGRAHISQVRPAGTGNPNKPAVPCPLSQVHVVGFAPGPVPPSCCWQQWWSLSTLFFAIHVTQNMREFQRNFKN</sequence>
<dbReference type="InterPro" id="IPR043502">
    <property type="entry name" value="DNA/RNA_pol_sf"/>
</dbReference>
<dbReference type="InterPro" id="IPR021109">
    <property type="entry name" value="Peptidase_aspartic_dom_sf"/>
</dbReference>
<proteinExistence type="predicted"/>
<evidence type="ECO:0000313" key="4">
    <source>
        <dbReference type="Proteomes" id="UP000634136"/>
    </source>
</evidence>
<dbReference type="EMBL" id="JAAIUW010000006">
    <property type="protein sequence ID" value="KAF7826330.1"/>
    <property type="molecule type" value="Genomic_DNA"/>
</dbReference>
<dbReference type="Gene3D" id="3.10.10.10">
    <property type="entry name" value="HIV Type 1 Reverse Transcriptase, subunit A, domain 1"/>
    <property type="match status" value="1"/>
</dbReference>
<dbReference type="AlphaFoldDB" id="A0A834TU57"/>
<feature type="compositionally biased region" description="Basic and acidic residues" evidence="1">
    <location>
        <begin position="65"/>
        <end position="85"/>
    </location>
</feature>
<gene>
    <name evidence="3" type="ORF">G2W53_017494</name>
</gene>
<dbReference type="PANTHER" id="PTHR15503:SF22">
    <property type="entry name" value="TRANSPOSON TY3-I GAG POLYPROTEIN"/>
    <property type="match status" value="1"/>
</dbReference>
<evidence type="ECO:0000259" key="2">
    <source>
        <dbReference type="Pfam" id="PF03732"/>
    </source>
</evidence>
<evidence type="ECO:0000256" key="1">
    <source>
        <dbReference type="SAM" id="MobiDB-lite"/>
    </source>
</evidence>
<dbReference type="InterPro" id="IPR005162">
    <property type="entry name" value="Retrotrans_gag_dom"/>
</dbReference>
<keyword evidence="4" id="KW-1185">Reference proteome</keyword>
<dbReference type="Gene3D" id="2.40.70.10">
    <property type="entry name" value="Acid Proteases"/>
    <property type="match status" value="1"/>
</dbReference>
<dbReference type="Proteomes" id="UP000634136">
    <property type="component" value="Unassembled WGS sequence"/>
</dbReference>
<organism evidence="3 4">
    <name type="scientific">Senna tora</name>
    <dbReference type="NCBI Taxonomy" id="362788"/>
    <lineage>
        <taxon>Eukaryota</taxon>
        <taxon>Viridiplantae</taxon>
        <taxon>Streptophyta</taxon>
        <taxon>Embryophyta</taxon>
        <taxon>Tracheophyta</taxon>
        <taxon>Spermatophyta</taxon>
        <taxon>Magnoliopsida</taxon>
        <taxon>eudicotyledons</taxon>
        <taxon>Gunneridae</taxon>
        <taxon>Pentapetalae</taxon>
        <taxon>rosids</taxon>
        <taxon>fabids</taxon>
        <taxon>Fabales</taxon>
        <taxon>Fabaceae</taxon>
        <taxon>Caesalpinioideae</taxon>
        <taxon>Cassia clade</taxon>
        <taxon>Senna</taxon>
    </lineage>
</organism>
<dbReference type="CDD" id="cd00303">
    <property type="entry name" value="retropepsin_like"/>
    <property type="match status" value="1"/>
</dbReference>
<feature type="domain" description="Retrotransposon gag" evidence="2">
    <location>
        <begin position="109"/>
        <end position="197"/>
    </location>
</feature>
<feature type="compositionally biased region" description="Low complexity" evidence="1">
    <location>
        <begin position="255"/>
        <end position="281"/>
    </location>
</feature>
<name>A0A834TU57_9FABA</name>
<protein>
    <submittedName>
        <fullName evidence="3">Retrotransposable element Tf2</fullName>
    </submittedName>
</protein>
<feature type="region of interest" description="Disordered" evidence="1">
    <location>
        <begin position="55"/>
        <end position="85"/>
    </location>
</feature>
<dbReference type="PANTHER" id="PTHR15503">
    <property type="entry name" value="LDOC1 RELATED"/>
    <property type="match status" value="1"/>
</dbReference>
<dbReference type="InterPro" id="IPR032567">
    <property type="entry name" value="RTL1-rel"/>
</dbReference>
<evidence type="ECO:0000313" key="3">
    <source>
        <dbReference type="EMBL" id="KAF7826330.1"/>
    </source>
</evidence>
<accession>A0A834TU57</accession>
<dbReference type="OrthoDB" id="1749187at2759"/>
<comment type="caution">
    <text evidence="3">The sequence shown here is derived from an EMBL/GenBank/DDBJ whole genome shotgun (WGS) entry which is preliminary data.</text>
</comment>
<dbReference type="SUPFAM" id="SSF56672">
    <property type="entry name" value="DNA/RNA polymerases"/>
    <property type="match status" value="1"/>
</dbReference>
<dbReference type="Pfam" id="PF08284">
    <property type="entry name" value="RVP_2"/>
    <property type="match status" value="1"/>
</dbReference>
<dbReference type="SUPFAM" id="SSF50630">
    <property type="entry name" value="Acid proteases"/>
    <property type="match status" value="1"/>
</dbReference>
<feature type="region of interest" description="Disordered" evidence="1">
    <location>
        <begin position="242"/>
        <end position="307"/>
    </location>
</feature>
<dbReference type="Pfam" id="PF03732">
    <property type="entry name" value="Retrotrans_gag"/>
    <property type="match status" value="1"/>
</dbReference>
<reference evidence="3" key="1">
    <citation type="submission" date="2020-09" db="EMBL/GenBank/DDBJ databases">
        <title>Genome-Enabled Discovery of Anthraquinone Biosynthesis in Senna tora.</title>
        <authorList>
            <person name="Kang S.-H."/>
            <person name="Pandey R.P."/>
            <person name="Lee C.-M."/>
            <person name="Sim J.-S."/>
            <person name="Jeong J.-T."/>
            <person name="Choi B.-S."/>
            <person name="Jung M."/>
            <person name="Ginzburg D."/>
            <person name="Zhao K."/>
            <person name="Won S.Y."/>
            <person name="Oh T.-J."/>
            <person name="Yu Y."/>
            <person name="Kim N.-H."/>
            <person name="Lee O.R."/>
            <person name="Lee T.-H."/>
            <person name="Bashyal P."/>
            <person name="Kim T.-S."/>
            <person name="Lee W.-H."/>
            <person name="Kawkins C."/>
            <person name="Kim C.-K."/>
            <person name="Kim J.S."/>
            <person name="Ahn B.O."/>
            <person name="Rhee S.Y."/>
            <person name="Sohng J.K."/>
        </authorList>
    </citation>
    <scope>NUCLEOTIDE SEQUENCE</scope>
    <source>
        <tissue evidence="3">Leaf</tissue>
    </source>
</reference>